<protein>
    <submittedName>
        <fullName evidence="4">DNA-binding response regulator</fullName>
    </submittedName>
</protein>
<dbReference type="PROSITE" id="PS50930">
    <property type="entry name" value="HTH_LYTTR"/>
    <property type="match status" value="1"/>
</dbReference>
<dbReference type="GO" id="GO:0003677">
    <property type="term" value="F:DNA binding"/>
    <property type="evidence" value="ECO:0007669"/>
    <property type="project" value="UniProtKB-KW"/>
</dbReference>
<dbReference type="Pfam" id="PF00072">
    <property type="entry name" value="Response_reg"/>
    <property type="match status" value="1"/>
</dbReference>
<dbReference type="InterPro" id="IPR007492">
    <property type="entry name" value="LytTR_DNA-bd_dom"/>
</dbReference>
<feature type="domain" description="Response regulatory" evidence="2">
    <location>
        <begin position="2"/>
        <end position="116"/>
    </location>
</feature>
<dbReference type="InterPro" id="IPR011006">
    <property type="entry name" value="CheY-like_superfamily"/>
</dbReference>
<dbReference type="OrthoDB" id="646623at2"/>
<accession>A0A512AWK7</accession>
<dbReference type="Proteomes" id="UP000321532">
    <property type="component" value="Unassembled WGS sequence"/>
</dbReference>
<evidence type="ECO:0000256" key="1">
    <source>
        <dbReference type="PROSITE-ProRule" id="PRU00169"/>
    </source>
</evidence>
<dbReference type="SUPFAM" id="SSF52172">
    <property type="entry name" value="CheY-like"/>
    <property type="match status" value="1"/>
</dbReference>
<keyword evidence="1" id="KW-0597">Phosphoprotein</keyword>
<evidence type="ECO:0000313" key="4">
    <source>
        <dbReference type="EMBL" id="GEO03897.1"/>
    </source>
</evidence>
<evidence type="ECO:0000259" key="2">
    <source>
        <dbReference type="PROSITE" id="PS50110"/>
    </source>
</evidence>
<organism evidence="4 5">
    <name type="scientific">Adhaeribacter aerolatus</name>
    <dbReference type="NCBI Taxonomy" id="670289"/>
    <lineage>
        <taxon>Bacteria</taxon>
        <taxon>Pseudomonadati</taxon>
        <taxon>Bacteroidota</taxon>
        <taxon>Cytophagia</taxon>
        <taxon>Cytophagales</taxon>
        <taxon>Hymenobacteraceae</taxon>
        <taxon>Adhaeribacter</taxon>
    </lineage>
</organism>
<keyword evidence="5" id="KW-1185">Reference proteome</keyword>
<name>A0A512AWK7_9BACT</name>
<dbReference type="RefSeq" id="WP_146896758.1">
    <property type="nucleotide sequence ID" value="NZ_BJYS01000009.1"/>
</dbReference>
<reference evidence="4 5" key="1">
    <citation type="submission" date="2019-07" db="EMBL/GenBank/DDBJ databases">
        <title>Whole genome shotgun sequence of Adhaeribacter aerolatus NBRC 106133.</title>
        <authorList>
            <person name="Hosoyama A."/>
            <person name="Uohara A."/>
            <person name="Ohji S."/>
            <person name="Ichikawa N."/>
        </authorList>
    </citation>
    <scope>NUCLEOTIDE SEQUENCE [LARGE SCALE GENOMIC DNA]</scope>
    <source>
        <strain evidence="4 5">NBRC 106133</strain>
    </source>
</reference>
<dbReference type="SMART" id="SM00850">
    <property type="entry name" value="LytTR"/>
    <property type="match status" value="1"/>
</dbReference>
<dbReference type="PANTHER" id="PTHR37299">
    <property type="entry name" value="TRANSCRIPTIONAL REGULATOR-RELATED"/>
    <property type="match status" value="1"/>
</dbReference>
<proteinExistence type="predicted"/>
<dbReference type="EMBL" id="BJYS01000009">
    <property type="protein sequence ID" value="GEO03897.1"/>
    <property type="molecule type" value="Genomic_DNA"/>
</dbReference>
<dbReference type="PROSITE" id="PS50110">
    <property type="entry name" value="RESPONSE_REGULATORY"/>
    <property type="match status" value="1"/>
</dbReference>
<feature type="domain" description="HTH LytTR-type" evidence="3">
    <location>
        <begin position="150"/>
        <end position="257"/>
    </location>
</feature>
<comment type="caution">
    <text evidence="4">The sequence shown here is derived from an EMBL/GenBank/DDBJ whole genome shotgun (WGS) entry which is preliminary data.</text>
</comment>
<dbReference type="Pfam" id="PF04397">
    <property type="entry name" value="LytTR"/>
    <property type="match status" value="1"/>
</dbReference>
<dbReference type="AlphaFoldDB" id="A0A512AWK7"/>
<dbReference type="InterPro" id="IPR001789">
    <property type="entry name" value="Sig_transdc_resp-reg_receiver"/>
</dbReference>
<dbReference type="GO" id="GO:0000156">
    <property type="term" value="F:phosphorelay response regulator activity"/>
    <property type="evidence" value="ECO:0007669"/>
    <property type="project" value="InterPro"/>
</dbReference>
<evidence type="ECO:0000259" key="3">
    <source>
        <dbReference type="PROSITE" id="PS50930"/>
    </source>
</evidence>
<dbReference type="SMART" id="SM00448">
    <property type="entry name" value="REC"/>
    <property type="match status" value="1"/>
</dbReference>
<evidence type="ECO:0000313" key="5">
    <source>
        <dbReference type="Proteomes" id="UP000321532"/>
    </source>
</evidence>
<feature type="modified residue" description="4-aspartylphosphate" evidence="1">
    <location>
        <position position="56"/>
    </location>
</feature>
<keyword evidence="4" id="KW-0238">DNA-binding</keyword>
<dbReference type="Gene3D" id="3.40.50.2300">
    <property type="match status" value="1"/>
</dbReference>
<dbReference type="InterPro" id="IPR046947">
    <property type="entry name" value="LytR-like"/>
</dbReference>
<sequence>MRVLIIEDEKPAAEKLERHIRKYDPSIEVADRLNSVEKAVMWLGNARNEVDLIFMDVQLTDGLSFEIFKKTVVEKPVIFTTAFNEYAIEAFKGNGIDYLLKPITYEAVAGSMQKLNTLRKTLGASDTASQLSQLEQALGMLQKKNYKNRFMVRTGEHIHSIPAQEITLFYAEDRNVFLLADNRKKYIIDYKMEELDEALDPTLFFRVNRTFIININAIRDVVVYSNSRLLIRPKAEFDKEIVVSRERVQEFKDWFNGA</sequence>
<dbReference type="Gene3D" id="2.40.50.1020">
    <property type="entry name" value="LytTr DNA-binding domain"/>
    <property type="match status" value="1"/>
</dbReference>
<dbReference type="PANTHER" id="PTHR37299:SF1">
    <property type="entry name" value="STAGE 0 SPORULATION PROTEIN A HOMOLOG"/>
    <property type="match status" value="1"/>
</dbReference>
<gene>
    <name evidence="4" type="ORF">AAE02nite_15610</name>
</gene>